<dbReference type="GO" id="GO:0003964">
    <property type="term" value="F:RNA-directed DNA polymerase activity"/>
    <property type="evidence" value="ECO:0007669"/>
    <property type="project" value="UniProtKB-EC"/>
</dbReference>
<dbReference type="InterPro" id="IPR036397">
    <property type="entry name" value="RNaseH_sf"/>
</dbReference>
<dbReference type="GO" id="GO:0003887">
    <property type="term" value="F:DNA-directed DNA polymerase activity"/>
    <property type="evidence" value="ECO:0007669"/>
    <property type="project" value="UniProtKB-EC"/>
</dbReference>
<dbReference type="SUPFAM" id="SSF53098">
    <property type="entry name" value="Ribonuclease H-like"/>
    <property type="match status" value="1"/>
</dbReference>
<dbReference type="GO" id="GO:0015074">
    <property type="term" value="P:DNA integration"/>
    <property type="evidence" value="ECO:0007669"/>
    <property type="project" value="InterPro"/>
</dbReference>
<evidence type="ECO:0000256" key="2">
    <source>
        <dbReference type="ARBA" id="ARBA00022884"/>
    </source>
</evidence>
<organism evidence="6 7">
    <name type="scientific">Austropuccinia psidii MF-1</name>
    <dbReference type="NCBI Taxonomy" id="1389203"/>
    <lineage>
        <taxon>Eukaryota</taxon>
        <taxon>Fungi</taxon>
        <taxon>Dikarya</taxon>
        <taxon>Basidiomycota</taxon>
        <taxon>Pucciniomycotina</taxon>
        <taxon>Pucciniomycetes</taxon>
        <taxon>Pucciniales</taxon>
        <taxon>Sphaerophragmiaceae</taxon>
        <taxon>Austropuccinia</taxon>
    </lineage>
</organism>
<keyword evidence="1" id="KW-0815">Transposition</keyword>
<evidence type="ECO:0000259" key="5">
    <source>
        <dbReference type="PROSITE" id="PS50994"/>
    </source>
</evidence>
<evidence type="ECO:0000256" key="1">
    <source>
        <dbReference type="ARBA" id="ARBA00022578"/>
    </source>
</evidence>
<keyword evidence="7" id="KW-1185">Reference proteome</keyword>
<evidence type="ECO:0000256" key="4">
    <source>
        <dbReference type="ARBA" id="ARBA00049244"/>
    </source>
</evidence>
<proteinExistence type="predicted"/>
<dbReference type="InterPro" id="IPR001584">
    <property type="entry name" value="Integrase_cat-core"/>
</dbReference>
<keyword evidence="2" id="KW-0694">RNA-binding</keyword>
<evidence type="ECO:0000256" key="3">
    <source>
        <dbReference type="ARBA" id="ARBA00048173"/>
    </source>
</evidence>
<comment type="caution">
    <text evidence="6">The sequence shown here is derived from an EMBL/GenBank/DDBJ whole genome shotgun (WGS) entry which is preliminary data.</text>
</comment>
<accession>A0A9Q3QAD4</accession>
<dbReference type="InterPro" id="IPR012337">
    <property type="entry name" value="RNaseH-like_sf"/>
</dbReference>
<evidence type="ECO:0000313" key="7">
    <source>
        <dbReference type="Proteomes" id="UP000765509"/>
    </source>
</evidence>
<dbReference type="PANTHER" id="PTHR42648">
    <property type="entry name" value="TRANSPOSASE, PUTATIVE-RELATED"/>
    <property type="match status" value="1"/>
</dbReference>
<feature type="domain" description="Integrase catalytic" evidence="5">
    <location>
        <begin position="5"/>
        <end position="170"/>
    </location>
</feature>
<comment type="catalytic activity">
    <reaction evidence="3">
        <text>DNA(n) + a 2'-deoxyribonucleoside 5'-triphosphate = DNA(n+1) + diphosphate</text>
        <dbReference type="Rhea" id="RHEA:22508"/>
        <dbReference type="Rhea" id="RHEA-COMP:17339"/>
        <dbReference type="Rhea" id="RHEA-COMP:17340"/>
        <dbReference type="ChEBI" id="CHEBI:33019"/>
        <dbReference type="ChEBI" id="CHEBI:61560"/>
        <dbReference type="ChEBI" id="CHEBI:173112"/>
        <dbReference type="EC" id="2.7.7.49"/>
    </reaction>
</comment>
<evidence type="ECO:0000313" key="6">
    <source>
        <dbReference type="EMBL" id="MBW0588622.1"/>
    </source>
</evidence>
<dbReference type="GO" id="GO:0032196">
    <property type="term" value="P:transposition"/>
    <property type="evidence" value="ECO:0007669"/>
    <property type="project" value="UniProtKB-KW"/>
</dbReference>
<comment type="catalytic activity">
    <reaction evidence="4">
        <text>DNA(n) + a 2'-deoxyribonucleoside 5'-triphosphate = DNA(n+1) + diphosphate</text>
        <dbReference type="Rhea" id="RHEA:22508"/>
        <dbReference type="Rhea" id="RHEA-COMP:17339"/>
        <dbReference type="Rhea" id="RHEA-COMP:17340"/>
        <dbReference type="ChEBI" id="CHEBI:33019"/>
        <dbReference type="ChEBI" id="CHEBI:61560"/>
        <dbReference type="ChEBI" id="CHEBI:173112"/>
        <dbReference type="EC" id="2.7.7.7"/>
    </reaction>
</comment>
<dbReference type="InterPro" id="IPR039537">
    <property type="entry name" value="Retrotran_Ty1/copia-like"/>
</dbReference>
<dbReference type="EMBL" id="AVOT02131212">
    <property type="protein sequence ID" value="MBW0588622.1"/>
    <property type="molecule type" value="Genomic_DNA"/>
</dbReference>
<dbReference type="Gene3D" id="3.30.420.10">
    <property type="entry name" value="Ribonuclease H-like superfamily/Ribonuclease H"/>
    <property type="match status" value="1"/>
</dbReference>
<dbReference type="PANTHER" id="PTHR42648:SF18">
    <property type="entry name" value="RETROTRANSPOSON, UNCLASSIFIED-LIKE PROTEIN"/>
    <property type="match status" value="1"/>
</dbReference>
<dbReference type="OrthoDB" id="7691805at2759"/>
<sequence>MPFSSKFVPVTSILENIYLDLCGPLSTPTVSGYQYFMIIIDQFSKFISVKLLKRKNEAFTHFKEFKNSAENFHSEKIKIIISDGGGEFKNNSFEQLCSKSGIKHCFGPAYTPQHNGISERGNRSIIEKARCLLMQFSLPMKFWGVATATAAFLCNLIPKQNNNTRPFVSG</sequence>
<dbReference type="Pfam" id="PF00665">
    <property type="entry name" value="rve"/>
    <property type="match status" value="1"/>
</dbReference>
<dbReference type="GO" id="GO:0003723">
    <property type="term" value="F:RNA binding"/>
    <property type="evidence" value="ECO:0007669"/>
    <property type="project" value="UniProtKB-KW"/>
</dbReference>
<name>A0A9Q3QAD4_9BASI</name>
<dbReference type="GO" id="GO:0005634">
    <property type="term" value="C:nucleus"/>
    <property type="evidence" value="ECO:0007669"/>
    <property type="project" value="UniProtKB-ARBA"/>
</dbReference>
<gene>
    <name evidence="6" type="ORF">O181_128337</name>
</gene>
<dbReference type="PROSITE" id="PS50994">
    <property type="entry name" value="INTEGRASE"/>
    <property type="match status" value="1"/>
</dbReference>
<reference evidence="6" key="1">
    <citation type="submission" date="2021-03" db="EMBL/GenBank/DDBJ databases">
        <title>Draft genome sequence of rust myrtle Austropuccinia psidii MF-1, a brazilian biotype.</title>
        <authorList>
            <person name="Quecine M.C."/>
            <person name="Pachon D.M.R."/>
            <person name="Bonatelli M.L."/>
            <person name="Correr F.H."/>
            <person name="Franceschini L.M."/>
            <person name="Leite T.F."/>
            <person name="Margarido G.R.A."/>
            <person name="Almeida C.A."/>
            <person name="Ferrarezi J.A."/>
            <person name="Labate C.A."/>
        </authorList>
    </citation>
    <scope>NUCLEOTIDE SEQUENCE</scope>
    <source>
        <strain evidence="6">MF-1</strain>
    </source>
</reference>
<dbReference type="Proteomes" id="UP000765509">
    <property type="component" value="Unassembled WGS sequence"/>
</dbReference>
<dbReference type="AlphaFoldDB" id="A0A9Q3QAD4"/>
<protein>
    <recommendedName>
        <fullName evidence="5">Integrase catalytic domain-containing protein</fullName>
    </recommendedName>
</protein>